<gene>
    <name evidence="1" type="ORF">UFOPK1820_01111</name>
</gene>
<evidence type="ECO:0000313" key="1">
    <source>
        <dbReference type="EMBL" id="CAB4606893.1"/>
    </source>
</evidence>
<organism evidence="1">
    <name type="scientific">freshwater metagenome</name>
    <dbReference type="NCBI Taxonomy" id="449393"/>
    <lineage>
        <taxon>unclassified sequences</taxon>
        <taxon>metagenomes</taxon>
        <taxon>ecological metagenomes</taxon>
    </lineage>
</organism>
<accession>A0A6J6H3B7</accession>
<name>A0A6J6H3B7_9ZZZZ</name>
<dbReference type="AlphaFoldDB" id="A0A6J6H3B7"/>
<reference evidence="1" key="1">
    <citation type="submission" date="2020-05" db="EMBL/GenBank/DDBJ databases">
        <authorList>
            <person name="Chiriac C."/>
            <person name="Salcher M."/>
            <person name="Ghai R."/>
            <person name="Kavagutti S V."/>
        </authorList>
    </citation>
    <scope>NUCLEOTIDE SEQUENCE</scope>
</reference>
<dbReference type="EMBL" id="CAEZUK010000197">
    <property type="protein sequence ID" value="CAB4606893.1"/>
    <property type="molecule type" value="Genomic_DNA"/>
</dbReference>
<protein>
    <submittedName>
        <fullName evidence="1">Unannotated protein</fullName>
    </submittedName>
</protein>
<sequence>MREQIEHGVENFPAMLNMLMTGGHHGKLLLKV</sequence>
<proteinExistence type="predicted"/>